<feature type="compositionally biased region" description="Basic and acidic residues" evidence="13">
    <location>
        <begin position="79"/>
        <end position="93"/>
    </location>
</feature>
<evidence type="ECO:0000313" key="15">
    <source>
        <dbReference type="EMBL" id="KAF2234516.1"/>
    </source>
</evidence>
<evidence type="ECO:0000256" key="5">
    <source>
        <dbReference type="ARBA" id="ARBA00022989"/>
    </source>
</evidence>
<organism evidence="15 16">
    <name type="scientific">Viridothelium virens</name>
    <name type="common">Speckled blister lichen</name>
    <name type="synonym">Trypethelium virens</name>
    <dbReference type="NCBI Taxonomy" id="1048519"/>
    <lineage>
        <taxon>Eukaryota</taxon>
        <taxon>Fungi</taxon>
        <taxon>Dikarya</taxon>
        <taxon>Ascomycota</taxon>
        <taxon>Pezizomycotina</taxon>
        <taxon>Dothideomycetes</taxon>
        <taxon>Dothideomycetes incertae sedis</taxon>
        <taxon>Trypetheliales</taxon>
        <taxon>Trypetheliaceae</taxon>
        <taxon>Viridothelium</taxon>
    </lineage>
</organism>
<dbReference type="PANTHER" id="PTHR12246">
    <property type="entry name" value="PALMITOYLTRANSFERASE ZDHHC16"/>
    <property type="match status" value="1"/>
</dbReference>
<evidence type="ECO:0000256" key="2">
    <source>
        <dbReference type="ARBA" id="ARBA00022679"/>
    </source>
</evidence>
<evidence type="ECO:0000313" key="16">
    <source>
        <dbReference type="Proteomes" id="UP000800092"/>
    </source>
</evidence>
<gene>
    <name evidence="11" type="primary">PFA4</name>
    <name evidence="15" type="ORF">EV356DRAFT_154638</name>
</gene>
<evidence type="ECO:0000259" key="14">
    <source>
        <dbReference type="Pfam" id="PF01529"/>
    </source>
</evidence>
<keyword evidence="2 11" id="KW-0808">Transferase</keyword>
<dbReference type="PROSITE" id="PS50216">
    <property type="entry name" value="DHHC"/>
    <property type="match status" value="1"/>
</dbReference>
<sequence length="454" mass="52236">MDGTILRKLAVPAVLSLIAFLAYSSQLLFLQLEPGPLDRRQSLIFNALVGCLLICYMRACRTDPGRVPEGWQPRVKTSKQADDNKHESTRETPKSIPQRWCRKCEAPKPPRAHHCRLCQRCILKMDHHCPWTLNCVSHRVFPHFIRFLFYAVAAMTCLGYFLYLRAALIFQSRNLPSYLGPSVLQLTHLFLLLLTTFLTWTALTILLLRTAYSLFTNTTTIESWELERHATLLHRARHFGGVLDGPDGQRIPIRKQEFPYDIGIWRNCVQGMGAANPLAWFWPFAASPSVESGLEFEVNGFESEDAVWPPPDPDRMARGWPRPWEEGRSAFVHGDEGVDVEAFRRRQEQDIKRWRRDGEGVVRRKPFVERLEASVRWEQDGDGDGEEGEQSEDSDEDEVERRPVAVNVRGEESWKNSEGESLADFGLDEDAEFYDEEDIPLSVLLQRKRLQKAE</sequence>
<dbReference type="Proteomes" id="UP000800092">
    <property type="component" value="Unassembled WGS sequence"/>
</dbReference>
<feature type="region of interest" description="Disordered" evidence="13">
    <location>
        <begin position="374"/>
        <end position="422"/>
    </location>
</feature>
<dbReference type="InterPro" id="IPR039859">
    <property type="entry name" value="PFA4/ZDH16/20/ERF2-like"/>
</dbReference>
<dbReference type="EMBL" id="ML991798">
    <property type="protein sequence ID" value="KAF2234516.1"/>
    <property type="molecule type" value="Genomic_DNA"/>
</dbReference>
<evidence type="ECO:0000256" key="1">
    <source>
        <dbReference type="ARBA" id="ARBA00004141"/>
    </source>
</evidence>
<feature type="region of interest" description="Disordered" evidence="13">
    <location>
        <begin position="70"/>
        <end position="94"/>
    </location>
</feature>
<keyword evidence="9 11" id="KW-0012">Acyltransferase</keyword>
<comment type="subcellular location">
    <subcellularLocation>
        <location evidence="11">Endoplasmic reticulum membrane</location>
        <topology evidence="11">Multi-pass membrane protein</topology>
    </subcellularLocation>
    <subcellularLocation>
        <location evidence="1">Membrane</location>
        <topology evidence="1">Multi-pass membrane protein</topology>
    </subcellularLocation>
</comment>
<feature type="transmembrane region" description="Helical" evidence="11 12">
    <location>
        <begin position="186"/>
        <end position="208"/>
    </location>
</feature>
<keyword evidence="6 11" id="KW-0472">Membrane</keyword>
<evidence type="ECO:0000256" key="12">
    <source>
        <dbReference type="RuleBase" id="RU079119"/>
    </source>
</evidence>
<accession>A0A6A6H8U8</accession>
<evidence type="ECO:0000256" key="13">
    <source>
        <dbReference type="SAM" id="MobiDB-lite"/>
    </source>
</evidence>
<comment type="catalytic activity">
    <reaction evidence="10 11 12">
        <text>L-cysteinyl-[protein] + hexadecanoyl-CoA = S-hexadecanoyl-L-cysteinyl-[protein] + CoA</text>
        <dbReference type="Rhea" id="RHEA:36683"/>
        <dbReference type="Rhea" id="RHEA-COMP:10131"/>
        <dbReference type="Rhea" id="RHEA-COMP:11032"/>
        <dbReference type="ChEBI" id="CHEBI:29950"/>
        <dbReference type="ChEBI" id="CHEBI:57287"/>
        <dbReference type="ChEBI" id="CHEBI:57379"/>
        <dbReference type="ChEBI" id="CHEBI:74151"/>
        <dbReference type="EC" id="2.3.1.225"/>
    </reaction>
</comment>
<protein>
    <recommendedName>
        <fullName evidence="11">Palmitoyltransferase PFA4</fullName>
        <ecNumber evidence="11">2.3.1.225</ecNumber>
    </recommendedName>
    <alternativeName>
        <fullName evidence="11">Protein S-acyltransferase</fullName>
        <shortName evidence="11">PAT</shortName>
    </alternativeName>
    <alternativeName>
        <fullName evidence="11">Protein fatty acyltransferase 4</fullName>
    </alternativeName>
</protein>
<dbReference type="AlphaFoldDB" id="A0A6A6H8U8"/>
<evidence type="ECO:0000256" key="8">
    <source>
        <dbReference type="ARBA" id="ARBA00023288"/>
    </source>
</evidence>
<dbReference type="Pfam" id="PF01529">
    <property type="entry name" value="DHHC"/>
    <property type="match status" value="1"/>
</dbReference>
<evidence type="ECO:0000256" key="3">
    <source>
        <dbReference type="ARBA" id="ARBA00022692"/>
    </source>
</evidence>
<dbReference type="InterPro" id="IPR001594">
    <property type="entry name" value="Palmitoyltrfase_DHHC"/>
</dbReference>
<feature type="compositionally biased region" description="Basic and acidic residues" evidence="13">
    <location>
        <begin position="399"/>
        <end position="418"/>
    </location>
</feature>
<comment type="similarity">
    <text evidence="11">Belongs to the DHHC palmitoyltransferase family. PFA4 subfamily.</text>
</comment>
<dbReference type="OrthoDB" id="331948at2759"/>
<keyword evidence="16" id="KW-1185">Reference proteome</keyword>
<evidence type="ECO:0000256" key="7">
    <source>
        <dbReference type="ARBA" id="ARBA00023139"/>
    </source>
</evidence>
<evidence type="ECO:0000256" key="10">
    <source>
        <dbReference type="ARBA" id="ARBA00048048"/>
    </source>
</evidence>
<comment type="domain">
    <text evidence="11 12">The DHHC domain is required for palmitoyltransferase activity.</text>
</comment>
<proteinExistence type="inferred from homology"/>
<keyword evidence="7 11" id="KW-0564">Palmitate</keyword>
<reference evidence="15" key="1">
    <citation type="journal article" date="2020" name="Stud. Mycol.">
        <title>101 Dothideomycetes genomes: a test case for predicting lifestyles and emergence of pathogens.</title>
        <authorList>
            <person name="Haridas S."/>
            <person name="Albert R."/>
            <person name="Binder M."/>
            <person name="Bloem J."/>
            <person name="Labutti K."/>
            <person name="Salamov A."/>
            <person name="Andreopoulos B."/>
            <person name="Baker S."/>
            <person name="Barry K."/>
            <person name="Bills G."/>
            <person name="Bluhm B."/>
            <person name="Cannon C."/>
            <person name="Castanera R."/>
            <person name="Culley D."/>
            <person name="Daum C."/>
            <person name="Ezra D."/>
            <person name="Gonzalez J."/>
            <person name="Henrissat B."/>
            <person name="Kuo A."/>
            <person name="Liang C."/>
            <person name="Lipzen A."/>
            <person name="Lutzoni F."/>
            <person name="Magnuson J."/>
            <person name="Mondo S."/>
            <person name="Nolan M."/>
            <person name="Ohm R."/>
            <person name="Pangilinan J."/>
            <person name="Park H.-J."/>
            <person name="Ramirez L."/>
            <person name="Alfaro M."/>
            <person name="Sun H."/>
            <person name="Tritt A."/>
            <person name="Yoshinaga Y."/>
            <person name="Zwiers L.-H."/>
            <person name="Turgeon B."/>
            <person name="Goodwin S."/>
            <person name="Spatafora J."/>
            <person name="Crous P."/>
            <person name="Grigoriev I."/>
        </authorList>
    </citation>
    <scope>NUCLEOTIDE SEQUENCE</scope>
    <source>
        <strain evidence="15">Tuck. ex Michener</strain>
    </source>
</reference>
<feature type="transmembrane region" description="Helical" evidence="11 12">
    <location>
        <begin position="40"/>
        <end position="57"/>
    </location>
</feature>
<dbReference type="HAMAP" id="MF_03199">
    <property type="entry name" value="DHHC_PAT_PFA4"/>
    <property type="match status" value="1"/>
</dbReference>
<dbReference type="EC" id="2.3.1.225" evidence="11"/>
<comment type="function">
    <text evidence="11">Mediates the reversible addition of palmitate to target proteins, thereby regulating their membrane association and biological function.</text>
</comment>
<evidence type="ECO:0000256" key="9">
    <source>
        <dbReference type="ARBA" id="ARBA00023315"/>
    </source>
</evidence>
<name>A0A6A6H8U8_VIRVR</name>
<comment type="caution">
    <text evidence="11">Lacks conserved residue(s) required for the propagation of feature annotation.</text>
</comment>
<keyword evidence="8 11" id="KW-0449">Lipoprotein</keyword>
<feature type="domain" description="Palmitoyltransferase DHHC" evidence="14">
    <location>
        <begin position="96"/>
        <end position="225"/>
    </location>
</feature>
<keyword evidence="4 11" id="KW-0256">Endoplasmic reticulum</keyword>
<keyword evidence="3 11" id="KW-0812">Transmembrane</keyword>
<evidence type="ECO:0000256" key="6">
    <source>
        <dbReference type="ARBA" id="ARBA00023136"/>
    </source>
</evidence>
<evidence type="ECO:0000256" key="4">
    <source>
        <dbReference type="ARBA" id="ARBA00022824"/>
    </source>
</evidence>
<feature type="transmembrane region" description="Helical" evidence="11 12">
    <location>
        <begin position="147"/>
        <end position="166"/>
    </location>
</feature>
<dbReference type="GO" id="GO:0005789">
    <property type="term" value="C:endoplasmic reticulum membrane"/>
    <property type="evidence" value="ECO:0007669"/>
    <property type="project" value="UniProtKB-SubCell"/>
</dbReference>
<evidence type="ECO:0000256" key="11">
    <source>
        <dbReference type="HAMAP-Rule" id="MF_03199"/>
    </source>
</evidence>
<feature type="active site" description="S-palmitoyl cysteine intermediate" evidence="11">
    <location>
        <position position="129"/>
    </location>
</feature>
<keyword evidence="5 11" id="KW-1133">Transmembrane helix</keyword>
<dbReference type="InterPro" id="IPR033682">
    <property type="entry name" value="PFA4"/>
</dbReference>
<dbReference type="GO" id="GO:0019706">
    <property type="term" value="F:protein-cysteine S-palmitoyltransferase activity"/>
    <property type="evidence" value="ECO:0007669"/>
    <property type="project" value="UniProtKB-UniRule"/>
</dbReference>
<feature type="compositionally biased region" description="Acidic residues" evidence="13">
    <location>
        <begin position="380"/>
        <end position="398"/>
    </location>
</feature>